<sequence length="165" mass="18049">MTIQKQSDSADSDNTKHERVSQHPSLPFSHSTHPTFVVGLRELWSAIKFSSTRVLHIGGSQVSPRPRGTTQFDLSPPSVLTHRSQFSNRSRFSLTVLNSHQQCSRLPNLRRRRLLAPPSSYSPLSPTVLCAPKPPSSASSNSSEFSLTALTHGALGFQTSVVGVF</sequence>
<reference evidence="2" key="1">
    <citation type="submission" date="2023-10" db="EMBL/GenBank/DDBJ databases">
        <title>Chromosome-level genome of the transformable northern wattle, Acacia crassicarpa.</title>
        <authorList>
            <person name="Massaro I."/>
            <person name="Sinha N.R."/>
            <person name="Poethig S."/>
            <person name="Leichty A.R."/>
        </authorList>
    </citation>
    <scope>NUCLEOTIDE SEQUENCE</scope>
    <source>
        <strain evidence="2">Acra3RX</strain>
        <tissue evidence="2">Leaf</tissue>
    </source>
</reference>
<name>A0AAE1TEI3_9FABA</name>
<proteinExistence type="predicted"/>
<dbReference type="EMBL" id="JAWXYG010000002">
    <property type="protein sequence ID" value="KAK4280790.1"/>
    <property type="molecule type" value="Genomic_DNA"/>
</dbReference>
<gene>
    <name evidence="2" type="ORF">QN277_012366</name>
</gene>
<dbReference type="Proteomes" id="UP001293593">
    <property type="component" value="Unassembled WGS sequence"/>
</dbReference>
<comment type="caution">
    <text evidence="2">The sequence shown here is derived from an EMBL/GenBank/DDBJ whole genome shotgun (WGS) entry which is preliminary data.</text>
</comment>
<evidence type="ECO:0000313" key="3">
    <source>
        <dbReference type="Proteomes" id="UP001293593"/>
    </source>
</evidence>
<evidence type="ECO:0000313" key="2">
    <source>
        <dbReference type="EMBL" id="KAK4280790.1"/>
    </source>
</evidence>
<evidence type="ECO:0000256" key="1">
    <source>
        <dbReference type="SAM" id="MobiDB-lite"/>
    </source>
</evidence>
<protein>
    <submittedName>
        <fullName evidence="2">Uncharacterized protein</fullName>
    </submittedName>
</protein>
<keyword evidence="3" id="KW-1185">Reference proteome</keyword>
<feature type="region of interest" description="Disordered" evidence="1">
    <location>
        <begin position="1"/>
        <end position="28"/>
    </location>
</feature>
<organism evidence="2 3">
    <name type="scientific">Acacia crassicarpa</name>
    <name type="common">northern wattle</name>
    <dbReference type="NCBI Taxonomy" id="499986"/>
    <lineage>
        <taxon>Eukaryota</taxon>
        <taxon>Viridiplantae</taxon>
        <taxon>Streptophyta</taxon>
        <taxon>Embryophyta</taxon>
        <taxon>Tracheophyta</taxon>
        <taxon>Spermatophyta</taxon>
        <taxon>Magnoliopsida</taxon>
        <taxon>eudicotyledons</taxon>
        <taxon>Gunneridae</taxon>
        <taxon>Pentapetalae</taxon>
        <taxon>rosids</taxon>
        <taxon>fabids</taxon>
        <taxon>Fabales</taxon>
        <taxon>Fabaceae</taxon>
        <taxon>Caesalpinioideae</taxon>
        <taxon>mimosoid clade</taxon>
        <taxon>Acacieae</taxon>
        <taxon>Acacia</taxon>
    </lineage>
</organism>
<dbReference type="AlphaFoldDB" id="A0AAE1TEI3"/>
<accession>A0AAE1TEI3</accession>